<sequence>MEEKYTSERKNDNIDIVALWRAACRKWYLFAGSVVVCVALVVCYLKIAKPVYEVSADILVNEDEKKGGGGLSSLMGGISGGGFSLDGMIGGGSVNDEILVISSHSLIREMVQRLDLNISYTSKKNFFKKKEYYRNSPFTVDIPESMVDTLSSGFVVKVQTGGSDDKIKVLLKKGFFTTLAEMEATSFPIKVDYGEGIVIDKTEFYKPGKKLKFVAHVNGYDGEAEILEKRLDIDLSDKKANGISLKIRESNKQRGKDILNTLIECYNEDAVLNKNLKAQNMLSFIDERLITVEEELHEAERIVERYKRENDLSDIDAEAKIILEANSQYRKLLLEAETQYSIISMVDSFLNKPENKYSLVPVTTGLPDRGAAEAINEYNKLLLERMRLLRTAKDSNLALRTLTAQIDVMRENILNTVSKAKESSDIARTDLKKQEADFRSRLRGFPEQEREYMDIKRNQLIKNELYTFLMKRREENAMTLAATSPKCRIVNPAYSKNKPVAPQSLILLLIACGIGLVLPVVYLYGKTVFSVKFNNKNDLRRLTDLPIAGEICHSSTSGYVVLRENSVSPAAEMFRLLRSNLQFMLPGGGKSILLVTSSEPGEGKSFVSLNLAYSIALMRKRTVLIDLDLRNPKIADYLGLSVTTGLTNYLVSNKEGGENDLIHHVAQEGFLDVITAGPVPPNPSELLLSEKLDSLMARLREKYDYVIVDTAPVERVSDTFSLTRFVDATLYVCRADYTHKNSVFNVEDFVAEGSLKNVMFVLNDTEIKKTYGYSVKHTRG</sequence>
<organism evidence="11 12">
    <name type="scientific">Barnesiella intestinihominis YIT 11860</name>
    <dbReference type="NCBI Taxonomy" id="742726"/>
    <lineage>
        <taxon>Bacteria</taxon>
        <taxon>Pseudomonadati</taxon>
        <taxon>Bacteroidota</taxon>
        <taxon>Bacteroidia</taxon>
        <taxon>Bacteroidales</taxon>
        <taxon>Barnesiellaceae</taxon>
        <taxon>Barnesiella</taxon>
    </lineage>
</organism>
<evidence type="ECO:0000256" key="5">
    <source>
        <dbReference type="ARBA" id="ARBA00022840"/>
    </source>
</evidence>
<dbReference type="Proteomes" id="UP000006044">
    <property type="component" value="Unassembled WGS sequence"/>
</dbReference>
<dbReference type="PANTHER" id="PTHR32309:SF13">
    <property type="entry name" value="FERRIC ENTEROBACTIN TRANSPORT PROTEIN FEPE"/>
    <property type="match status" value="1"/>
</dbReference>
<feature type="domain" description="Tyrosine-protein kinase G-rich" evidence="10">
    <location>
        <begin position="449"/>
        <end position="526"/>
    </location>
</feature>
<dbReference type="InterPro" id="IPR003856">
    <property type="entry name" value="LPS_length_determ_N"/>
</dbReference>
<dbReference type="CDD" id="cd05387">
    <property type="entry name" value="BY-kinase"/>
    <property type="match status" value="1"/>
</dbReference>
<feature type="transmembrane region" description="Helical" evidence="8">
    <location>
        <begin position="505"/>
        <end position="525"/>
    </location>
</feature>
<dbReference type="InterPro" id="IPR027417">
    <property type="entry name" value="P-loop_NTPase"/>
</dbReference>
<dbReference type="GeneID" id="77848287"/>
<dbReference type="GO" id="GO:0005524">
    <property type="term" value="F:ATP binding"/>
    <property type="evidence" value="ECO:0007669"/>
    <property type="project" value="UniProtKB-KW"/>
</dbReference>
<evidence type="ECO:0000256" key="6">
    <source>
        <dbReference type="ARBA" id="ARBA00022989"/>
    </source>
</evidence>
<feature type="domain" description="Polysaccharide chain length determinant N-terminal" evidence="9">
    <location>
        <begin position="12"/>
        <end position="113"/>
    </location>
</feature>
<accession>K0X1U5</accession>
<dbReference type="Pfam" id="PF02706">
    <property type="entry name" value="Wzz"/>
    <property type="match status" value="1"/>
</dbReference>
<evidence type="ECO:0000313" key="12">
    <source>
        <dbReference type="Proteomes" id="UP000006044"/>
    </source>
</evidence>
<dbReference type="PATRIC" id="fig|742726.3.peg.1047"/>
<comment type="caution">
    <text evidence="11">The sequence shown here is derived from an EMBL/GenBank/DDBJ whole genome shotgun (WGS) entry which is preliminary data.</text>
</comment>
<feature type="transmembrane region" description="Helical" evidence="8">
    <location>
        <begin position="27"/>
        <end position="45"/>
    </location>
</feature>
<keyword evidence="3 8" id="KW-0812">Transmembrane</keyword>
<keyword evidence="7 8" id="KW-0472">Membrane</keyword>
<reference evidence="11 12" key="1">
    <citation type="submission" date="2012-08" db="EMBL/GenBank/DDBJ databases">
        <title>The Genome Sequence of Barnesiella intestinihominis YIT 11860.</title>
        <authorList>
            <consortium name="The Broad Institute Genome Sequencing Platform"/>
            <person name="Earl A."/>
            <person name="Ward D."/>
            <person name="Feldgarden M."/>
            <person name="Gevers D."/>
            <person name="Morotomi M."/>
            <person name="Walker B."/>
            <person name="Young S.K."/>
            <person name="Zeng Q."/>
            <person name="Gargeya S."/>
            <person name="Fitzgerald M."/>
            <person name="Haas B."/>
            <person name="Abouelleil A."/>
            <person name="Alvarado L."/>
            <person name="Arachchi H.M."/>
            <person name="Berlin A.M."/>
            <person name="Chapman S.B."/>
            <person name="Goldberg J."/>
            <person name="Griggs A."/>
            <person name="Gujja S."/>
            <person name="Hansen M."/>
            <person name="Howarth C."/>
            <person name="Imamovic A."/>
            <person name="Larimer J."/>
            <person name="McCowen C."/>
            <person name="Montmayeur A."/>
            <person name="Murphy C."/>
            <person name="Neiman D."/>
            <person name="Pearson M."/>
            <person name="Priest M."/>
            <person name="Roberts A."/>
            <person name="Saif S."/>
            <person name="Shea T."/>
            <person name="Sisk P."/>
            <person name="Sykes S."/>
            <person name="Wortman J."/>
            <person name="Nusbaum C."/>
            <person name="Birren B."/>
        </authorList>
    </citation>
    <scope>NUCLEOTIDE SEQUENCE [LARGE SCALE GENOMIC DNA]</scope>
    <source>
        <strain evidence="11 12">YIT 11860</strain>
    </source>
</reference>
<dbReference type="Gene3D" id="3.40.50.300">
    <property type="entry name" value="P-loop containing nucleotide triphosphate hydrolases"/>
    <property type="match status" value="1"/>
</dbReference>
<evidence type="ECO:0000256" key="7">
    <source>
        <dbReference type="ARBA" id="ARBA00023136"/>
    </source>
</evidence>
<evidence type="ECO:0000256" key="4">
    <source>
        <dbReference type="ARBA" id="ARBA00022741"/>
    </source>
</evidence>
<proteinExistence type="predicted"/>
<keyword evidence="2" id="KW-1003">Cell membrane</keyword>
<name>K0X1U5_9BACT</name>
<dbReference type="GO" id="GO:0004713">
    <property type="term" value="F:protein tyrosine kinase activity"/>
    <property type="evidence" value="ECO:0007669"/>
    <property type="project" value="TreeGrafter"/>
</dbReference>
<evidence type="ECO:0000259" key="10">
    <source>
        <dbReference type="Pfam" id="PF13807"/>
    </source>
</evidence>
<dbReference type="Pfam" id="PF13807">
    <property type="entry name" value="GNVR"/>
    <property type="match status" value="1"/>
</dbReference>
<dbReference type="InterPro" id="IPR032807">
    <property type="entry name" value="GNVR"/>
</dbReference>
<keyword evidence="5" id="KW-0067">ATP-binding</keyword>
<dbReference type="EMBL" id="ADLE01000008">
    <property type="protein sequence ID" value="EJZ64506.1"/>
    <property type="molecule type" value="Genomic_DNA"/>
</dbReference>
<dbReference type="AlphaFoldDB" id="K0X1U5"/>
<dbReference type="RefSeq" id="WP_008861474.1">
    <property type="nucleotide sequence ID" value="NZ_JH815204.1"/>
</dbReference>
<keyword evidence="12" id="KW-1185">Reference proteome</keyword>
<keyword evidence="6 8" id="KW-1133">Transmembrane helix</keyword>
<protein>
    <submittedName>
        <fullName evidence="11">Capsular exopolysaccharide family protein</fullName>
    </submittedName>
</protein>
<dbReference type="eggNOG" id="COG3206">
    <property type="taxonomic scope" value="Bacteria"/>
</dbReference>
<evidence type="ECO:0000256" key="3">
    <source>
        <dbReference type="ARBA" id="ARBA00022692"/>
    </source>
</evidence>
<evidence type="ECO:0000256" key="2">
    <source>
        <dbReference type="ARBA" id="ARBA00022475"/>
    </source>
</evidence>
<dbReference type="PANTHER" id="PTHR32309">
    <property type="entry name" value="TYROSINE-PROTEIN KINASE"/>
    <property type="match status" value="1"/>
</dbReference>
<dbReference type="InterPro" id="IPR005702">
    <property type="entry name" value="Wzc-like_C"/>
</dbReference>
<dbReference type="InterPro" id="IPR050445">
    <property type="entry name" value="Bact_polysacc_biosynth/exp"/>
</dbReference>
<keyword evidence="4" id="KW-0547">Nucleotide-binding</keyword>
<evidence type="ECO:0000256" key="1">
    <source>
        <dbReference type="ARBA" id="ARBA00004651"/>
    </source>
</evidence>
<dbReference type="HOGENOM" id="CLU_009912_6_0_10"/>
<dbReference type="OrthoDB" id="9794577at2"/>
<dbReference type="GO" id="GO:0005886">
    <property type="term" value="C:plasma membrane"/>
    <property type="evidence" value="ECO:0007669"/>
    <property type="project" value="UniProtKB-SubCell"/>
</dbReference>
<dbReference type="eggNOG" id="COG0489">
    <property type="taxonomic scope" value="Bacteria"/>
</dbReference>
<dbReference type="STRING" id="742726.HMPREF9448_00983"/>
<dbReference type="SUPFAM" id="SSF52540">
    <property type="entry name" value="P-loop containing nucleoside triphosphate hydrolases"/>
    <property type="match status" value="1"/>
</dbReference>
<dbReference type="NCBIfam" id="TIGR01007">
    <property type="entry name" value="eps_fam"/>
    <property type="match status" value="1"/>
</dbReference>
<comment type="subcellular location">
    <subcellularLocation>
        <location evidence="1">Cell membrane</location>
        <topology evidence="1">Multi-pass membrane protein</topology>
    </subcellularLocation>
</comment>
<evidence type="ECO:0000313" key="11">
    <source>
        <dbReference type="EMBL" id="EJZ64506.1"/>
    </source>
</evidence>
<gene>
    <name evidence="11" type="ORF">HMPREF9448_00983</name>
</gene>
<evidence type="ECO:0000256" key="8">
    <source>
        <dbReference type="SAM" id="Phobius"/>
    </source>
</evidence>
<evidence type="ECO:0000259" key="9">
    <source>
        <dbReference type="Pfam" id="PF02706"/>
    </source>
</evidence>